<organism evidence="2">
    <name type="scientific">Xenopus tropicalis</name>
    <name type="common">Western clawed frog</name>
    <name type="synonym">Silurana tropicalis</name>
    <dbReference type="NCBI Taxonomy" id="8364"/>
    <lineage>
        <taxon>Eukaryota</taxon>
        <taxon>Metazoa</taxon>
        <taxon>Chordata</taxon>
        <taxon>Craniata</taxon>
        <taxon>Vertebrata</taxon>
        <taxon>Euteleostomi</taxon>
        <taxon>Amphibia</taxon>
        <taxon>Batrachia</taxon>
        <taxon>Anura</taxon>
        <taxon>Pipoidea</taxon>
        <taxon>Pipidae</taxon>
        <taxon>Xenopodinae</taxon>
        <taxon>Xenopus</taxon>
        <taxon>Silurana</taxon>
    </lineage>
</organism>
<reference evidence="2" key="2">
    <citation type="submission" date="2021-03" db="UniProtKB">
        <authorList>
            <consortium name="Ensembl"/>
        </authorList>
    </citation>
    <scope>IDENTIFICATION</scope>
</reference>
<dbReference type="AlphaFoldDB" id="A0A803JGQ5"/>
<sequence length="228" mass="26983">MVNCFAKLPCKFGAKKFITQIFFRGASNWAQSRQKKGHGHVKKGEAVWETHEVNEVGGGKRADRKLETREETDRAQMPPVATEANACRQEHPKCPKNVQKFQVQRDQKQNCKKLKITRIRSQSQRVVRNRSRNQRVIRSRSQRVIRNRSRSQRVARNRSRSQRVARNRSRSQRVTRNRSRSQRVTRNRSRSQRVIRNRSRSQRVAKARSQNRSVARVRSRSHRIINTR</sequence>
<dbReference type="GeneTree" id="ENSGT01070000257186"/>
<feature type="region of interest" description="Disordered" evidence="1">
    <location>
        <begin position="144"/>
        <end position="228"/>
    </location>
</feature>
<protein>
    <submittedName>
        <fullName evidence="2">Uncharacterized protein</fullName>
    </submittedName>
</protein>
<dbReference type="InParanoid" id="A0A803JGQ5"/>
<feature type="compositionally biased region" description="Basic residues" evidence="1">
    <location>
        <begin position="215"/>
        <end position="228"/>
    </location>
</feature>
<feature type="region of interest" description="Disordered" evidence="1">
    <location>
        <begin position="56"/>
        <end position="88"/>
    </location>
</feature>
<dbReference type="Ensembl" id="ENSXETT00000122175">
    <property type="protein sequence ID" value="ENSXETP00000107088"/>
    <property type="gene ID" value="ENSXETG00000044172"/>
</dbReference>
<evidence type="ECO:0000313" key="2">
    <source>
        <dbReference type="Ensembl" id="ENSXETP00000107088"/>
    </source>
</evidence>
<proteinExistence type="predicted"/>
<feature type="compositionally biased region" description="Basic and acidic residues" evidence="1">
    <location>
        <begin position="56"/>
        <end position="74"/>
    </location>
</feature>
<feature type="compositionally biased region" description="Basic residues" evidence="1">
    <location>
        <begin position="144"/>
        <end position="206"/>
    </location>
</feature>
<accession>A0A803JGQ5</accession>
<reference evidence="2" key="1">
    <citation type="journal article" date="2010" name="Science">
        <title>The genome of the Western clawed frog Xenopus tropicalis.</title>
        <authorList>
            <person name="Hellsten U."/>
            <person name="Harland R.M."/>
            <person name="Gilchrist M.J."/>
            <person name="Hendrix D."/>
            <person name="Jurka J."/>
            <person name="Kapitonov V."/>
            <person name="Ovcharenko I."/>
            <person name="Putnam N.H."/>
            <person name="Shu S."/>
            <person name="Taher L."/>
            <person name="Blitz I.L."/>
            <person name="Blumberg B."/>
            <person name="Dichmann D.S."/>
            <person name="Dubchak I."/>
            <person name="Amaya E."/>
            <person name="Detter J.C."/>
            <person name="Fletcher R."/>
            <person name="Gerhard D.S."/>
            <person name="Goodstein D."/>
            <person name="Graves T."/>
            <person name="Grigoriev I.V."/>
            <person name="Grimwood J."/>
            <person name="Kawashima T."/>
            <person name="Lindquist E."/>
            <person name="Lucas S.M."/>
            <person name="Mead P.E."/>
            <person name="Mitros T."/>
            <person name="Ogino H."/>
            <person name="Ohta Y."/>
            <person name="Poliakov A.V."/>
            <person name="Pollet N."/>
            <person name="Robert J."/>
            <person name="Salamov A."/>
            <person name="Sater A.K."/>
            <person name="Schmutz J."/>
            <person name="Terry A."/>
            <person name="Vize P.D."/>
            <person name="Warren W.C."/>
            <person name="Wells D."/>
            <person name="Wills A."/>
            <person name="Wilson R.K."/>
            <person name="Zimmerman L.B."/>
            <person name="Zorn A.M."/>
            <person name="Grainger R."/>
            <person name="Grammer T."/>
            <person name="Khokha M.K."/>
            <person name="Richardson P.M."/>
            <person name="Rokhsar D.S."/>
        </authorList>
    </citation>
    <scope>NUCLEOTIDE SEQUENCE [LARGE SCALE GENOMIC DNA]</scope>
    <source>
        <strain evidence="2">Nigerian</strain>
    </source>
</reference>
<name>A0A803JGQ5_XENTR</name>
<evidence type="ECO:0000256" key="1">
    <source>
        <dbReference type="SAM" id="MobiDB-lite"/>
    </source>
</evidence>